<name>A0A842IBK7_9RHOB</name>
<accession>A0A842IBK7</accession>
<reference evidence="1 2" key="1">
    <citation type="journal article" date="2017" name="Int. J. Syst. Evol. Microbiol.">
        <title>Gemmobacter straminiformis sp. nov., isolated from an artificial fountain.</title>
        <authorList>
            <person name="Kang J.Y."/>
            <person name="Kim M.J."/>
            <person name="Chun J."/>
            <person name="Son K.P."/>
            <person name="Jahng K.Y."/>
        </authorList>
    </citation>
    <scope>NUCLEOTIDE SEQUENCE [LARGE SCALE GENOMIC DNA]</scope>
    <source>
        <strain evidence="1 2">CAM-8</strain>
    </source>
</reference>
<evidence type="ECO:0000313" key="2">
    <source>
        <dbReference type="Proteomes" id="UP000555411"/>
    </source>
</evidence>
<proteinExistence type="predicted"/>
<sequence>MPAGPWRSAGYATGQLSFSAEKLTGWSVAMDAAGTPDVYWQTKFDDFAFLACVGGMGVLTAALPGRGLGAPAGF</sequence>
<comment type="caution">
    <text evidence="1">The sequence shown here is derived from an EMBL/GenBank/DDBJ whole genome shotgun (WGS) entry which is preliminary data.</text>
</comment>
<dbReference type="RefSeq" id="WP_185798401.1">
    <property type="nucleotide sequence ID" value="NZ_JACLQD010000004.1"/>
</dbReference>
<organism evidence="1 2">
    <name type="scientific">Paragemmobacter straminiformis</name>
    <dbReference type="NCBI Taxonomy" id="2045119"/>
    <lineage>
        <taxon>Bacteria</taxon>
        <taxon>Pseudomonadati</taxon>
        <taxon>Pseudomonadota</taxon>
        <taxon>Alphaproteobacteria</taxon>
        <taxon>Rhodobacterales</taxon>
        <taxon>Paracoccaceae</taxon>
        <taxon>Paragemmobacter</taxon>
    </lineage>
</organism>
<evidence type="ECO:0000313" key="1">
    <source>
        <dbReference type="EMBL" id="MBC2836793.1"/>
    </source>
</evidence>
<gene>
    <name evidence="1" type="ORF">H7F16_14835</name>
</gene>
<protein>
    <submittedName>
        <fullName evidence="1">Uncharacterized protein</fullName>
    </submittedName>
</protein>
<dbReference type="EMBL" id="JACLQD010000004">
    <property type="protein sequence ID" value="MBC2836793.1"/>
    <property type="molecule type" value="Genomic_DNA"/>
</dbReference>
<dbReference type="AlphaFoldDB" id="A0A842IBK7"/>
<keyword evidence="2" id="KW-1185">Reference proteome</keyword>
<dbReference type="Proteomes" id="UP000555411">
    <property type="component" value="Unassembled WGS sequence"/>
</dbReference>